<name>A0A512IE46_9MICC</name>
<organism evidence="2 3">
    <name type="scientific">Kocuria turfanensis</name>
    <dbReference type="NCBI Taxonomy" id="388357"/>
    <lineage>
        <taxon>Bacteria</taxon>
        <taxon>Bacillati</taxon>
        <taxon>Actinomycetota</taxon>
        <taxon>Actinomycetes</taxon>
        <taxon>Micrococcales</taxon>
        <taxon>Micrococcaceae</taxon>
        <taxon>Kocuria</taxon>
    </lineage>
</organism>
<accession>A0A512IE46</accession>
<dbReference type="Proteomes" id="UP000321103">
    <property type="component" value="Unassembled WGS sequence"/>
</dbReference>
<comment type="caution">
    <text evidence="2">The sequence shown here is derived from an EMBL/GenBank/DDBJ whole genome shotgun (WGS) entry which is preliminary data.</text>
</comment>
<evidence type="ECO:0008006" key="4">
    <source>
        <dbReference type="Google" id="ProtNLM"/>
    </source>
</evidence>
<dbReference type="EMBL" id="BJZS01000058">
    <property type="protein sequence ID" value="GEO95951.1"/>
    <property type="molecule type" value="Genomic_DNA"/>
</dbReference>
<dbReference type="AlphaFoldDB" id="A0A512IE46"/>
<dbReference type="RefSeq" id="WP_062736509.1">
    <property type="nucleotide sequence ID" value="NZ_BJZS01000058.1"/>
</dbReference>
<protein>
    <recommendedName>
        <fullName evidence="4">STAS domain-containing protein</fullName>
    </recommendedName>
</protein>
<reference evidence="2 3" key="1">
    <citation type="submission" date="2019-07" db="EMBL/GenBank/DDBJ databases">
        <title>Whole genome shotgun sequence of Kocuria turfanensis NBRC 107627.</title>
        <authorList>
            <person name="Hosoyama A."/>
            <person name="Uohara A."/>
            <person name="Ohji S."/>
            <person name="Ichikawa N."/>
        </authorList>
    </citation>
    <scope>NUCLEOTIDE SEQUENCE [LARGE SCALE GENOMIC DNA]</scope>
    <source>
        <strain evidence="2 3">NBRC 107627</strain>
    </source>
</reference>
<feature type="region of interest" description="Disordered" evidence="1">
    <location>
        <begin position="89"/>
        <end position="114"/>
    </location>
</feature>
<evidence type="ECO:0000313" key="2">
    <source>
        <dbReference type="EMBL" id="GEO95951.1"/>
    </source>
</evidence>
<sequence>MDHHVSVLVQVDRQSAAVRLVVSGCLTEHNHQAVRPLVLRARTLFPPANVMVDLTCADHVEASAVDLLRWSLDEDAMLEQIGPVELVLPDPLPEHRPAPYGGRRGRDAVSGLAA</sequence>
<gene>
    <name evidence="2" type="ORF">KTU01_20740</name>
</gene>
<keyword evidence="3" id="KW-1185">Reference proteome</keyword>
<proteinExistence type="predicted"/>
<evidence type="ECO:0000313" key="3">
    <source>
        <dbReference type="Proteomes" id="UP000321103"/>
    </source>
</evidence>
<evidence type="ECO:0000256" key="1">
    <source>
        <dbReference type="SAM" id="MobiDB-lite"/>
    </source>
</evidence>